<sequence>MLEDRGWTIRLQPPATAVAASPEFREFSRAAAPAALPDPDENSAFLQELLVRDDFEVWGRPVLSYDGWLGWSAQEWLQHWFALEESEQPPEMRTALRWWRWQQQVTDNKDVVASETVETSGRFQSASEADPPPGFDASPATEEQAPTLPADDSEVPDPVLEGRYLCRPIMTRPSVMPSIAASNAGTCLKPPCGEGLRAVRILLWG</sequence>
<evidence type="ECO:0000256" key="1">
    <source>
        <dbReference type="SAM" id="MobiDB-lite"/>
    </source>
</evidence>
<keyword evidence="3" id="KW-1185">Reference proteome</keyword>
<dbReference type="Proteomes" id="UP000604046">
    <property type="component" value="Unassembled WGS sequence"/>
</dbReference>
<dbReference type="EMBL" id="CAJNDS010000246">
    <property type="protein sequence ID" value="CAE7033484.1"/>
    <property type="molecule type" value="Genomic_DNA"/>
</dbReference>
<evidence type="ECO:0000313" key="2">
    <source>
        <dbReference type="EMBL" id="CAE7033484.1"/>
    </source>
</evidence>
<protein>
    <submittedName>
        <fullName evidence="2">Uncharacterized protein</fullName>
    </submittedName>
</protein>
<organism evidence="2 3">
    <name type="scientific">Symbiodinium natans</name>
    <dbReference type="NCBI Taxonomy" id="878477"/>
    <lineage>
        <taxon>Eukaryota</taxon>
        <taxon>Sar</taxon>
        <taxon>Alveolata</taxon>
        <taxon>Dinophyceae</taxon>
        <taxon>Suessiales</taxon>
        <taxon>Symbiodiniaceae</taxon>
        <taxon>Symbiodinium</taxon>
    </lineage>
</organism>
<feature type="region of interest" description="Disordered" evidence="1">
    <location>
        <begin position="115"/>
        <end position="158"/>
    </location>
</feature>
<feature type="compositionally biased region" description="Polar residues" evidence="1">
    <location>
        <begin position="116"/>
        <end position="127"/>
    </location>
</feature>
<reference evidence="2" key="1">
    <citation type="submission" date="2021-02" db="EMBL/GenBank/DDBJ databases">
        <authorList>
            <person name="Dougan E. K."/>
            <person name="Rhodes N."/>
            <person name="Thang M."/>
            <person name="Chan C."/>
        </authorList>
    </citation>
    <scope>NUCLEOTIDE SEQUENCE</scope>
</reference>
<accession>A0A812ICF8</accession>
<gene>
    <name evidence="2" type="ORF">SNAT2548_LOCUS4006</name>
</gene>
<comment type="caution">
    <text evidence="2">The sequence shown here is derived from an EMBL/GenBank/DDBJ whole genome shotgun (WGS) entry which is preliminary data.</text>
</comment>
<evidence type="ECO:0000313" key="3">
    <source>
        <dbReference type="Proteomes" id="UP000604046"/>
    </source>
</evidence>
<dbReference type="AlphaFoldDB" id="A0A812ICF8"/>
<name>A0A812ICF8_9DINO</name>
<proteinExistence type="predicted"/>